<dbReference type="InterPro" id="IPR001789">
    <property type="entry name" value="Sig_transdc_resp-reg_receiver"/>
</dbReference>
<evidence type="ECO:0000256" key="2">
    <source>
        <dbReference type="ARBA" id="ARBA00023012"/>
    </source>
</evidence>
<keyword evidence="6" id="KW-1185">Reference proteome</keyword>
<protein>
    <submittedName>
        <fullName evidence="5">Response regulator</fullName>
    </submittedName>
</protein>
<reference evidence="5 6" key="1">
    <citation type="submission" date="2023-10" db="EMBL/GenBank/DDBJ databases">
        <title>Bacteria for the degradation of biodegradable plastic PBAT(Polybutylene adipate terephthalate).</title>
        <authorList>
            <person name="Weon H.-Y."/>
            <person name="Yeon J."/>
        </authorList>
    </citation>
    <scope>NUCLEOTIDE SEQUENCE [LARGE SCALE GENOMIC DNA]</scope>
    <source>
        <strain evidence="5 6">SBD 7-3</strain>
    </source>
</reference>
<dbReference type="PANTHER" id="PTHR45339">
    <property type="entry name" value="HYBRID SIGNAL TRANSDUCTION HISTIDINE KINASE J"/>
    <property type="match status" value="1"/>
</dbReference>
<dbReference type="SUPFAM" id="SSF52172">
    <property type="entry name" value="CheY-like"/>
    <property type="match status" value="1"/>
</dbReference>
<proteinExistence type="predicted"/>
<sequence length="122" mass="12882">MTAPLVLIVDDNPVNLELASMVLCSAGLQVATADGAEAALRALAHTRPDLVLLDIQMPHVDGLALLGQLRADPATADLVVVAFTAYAMKGDRERLLAAGCDGYISKPIEMATFAEQVRALLR</sequence>
<evidence type="ECO:0000256" key="3">
    <source>
        <dbReference type="PROSITE-ProRule" id="PRU00169"/>
    </source>
</evidence>
<organism evidence="5 6">
    <name type="scientific">Piscinibacter gummiphilus</name>
    <dbReference type="NCBI Taxonomy" id="946333"/>
    <lineage>
        <taxon>Bacteria</taxon>
        <taxon>Pseudomonadati</taxon>
        <taxon>Pseudomonadota</taxon>
        <taxon>Betaproteobacteria</taxon>
        <taxon>Burkholderiales</taxon>
        <taxon>Sphaerotilaceae</taxon>
        <taxon>Piscinibacter</taxon>
    </lineage>
</organism>
<evidence type="ECO:0000256" key="1">
    <source>
        <dbReference type="ARBA" id="ARBA00022553"/>
    </source>
</evidence>
<accession>A0ABZ0CYC7</accession>
<dbReference type="Gene3D" id="3.40.50.2300">
    <property type="match status" value="1"/>
</dbReference>
<dbReference type="RefSeq" id="WP_316702833.1">
    <property type="nucleotide sequence ID" value="NZ_CP136336.1"/>
</dbReference>
<evidence type="ECO:0000313" key="5">
    <source>
        <dbReference type="EMBL" id="WOB09955.1"/>
    </source>
</evidence>
<dbReference type="EMBL" id="CP136336">
    <property type="protein sequence ID" value="WOB09955.1"/>
    <property type="molecule type" value="Genomic_DNA"/>
</dbReference>
<dbReference type="SMART" id="SM00448">
    <property type="entry name" value="REC"/>
    <property type="match status" value="1"/>
</dbReference>
<feature type="domain" description="Response regulatory" evidence="4">
    <location>
        <begin position="5"/>
        <end position="121"/>
    </location>
</feature>
<gene>
    <name evidence="5" type="ORF">RXV79_07770</name>
</gene>
<dbReference type="Pfam" id="PF00072">
    <property type="entry name" value="Response_reg"/>
    <property type="match status" value="1"/>
</dbReference>
<evidence type="ECO:0000313" key="6">
    <source>
        <dbReference type="Proteomes" id="UP001303946"/>
    </source>
</evidence>
<feature type="modified residue" description="4-aspartylphosphate" evidence="3">
    <location>
        <position position="54"/>
    </location>
</feature>
<evidence type="ECO:0000259" key="4">
    <source>
        <dbReference type="PROSITE" id="PS50110"/>
    </source>
</evidence>
<keyword evidence="2" id="KW-0902">Two-component regulatory system</keyword>
<name>A0ABZ0CYC7_9BURK</name>
<dbReference type="Proteomes" id="UP001303946">
    <property type="component" value="Chromosome"/>
</dbReference>
<dbReference type="InterPro" id="IPR011006">
    <property type="entry name" value="CheY-like_superfamily"/>
</dbReference>
<dbReference type="PROSITE" id="PS50110">
    <property type="entry name" value="RESPONSE_REGULATORY"/>
    <property type="match status" value="1"/>
</dbReference>
<keyword evidence="1 3" id="KW-0597">Phosphoprotein</keyword>
<dbReference type="PANTHER" id="PTHR45339:SF1">
    <property type="entry name" value="HYBRID SIGNAL TRANSDUCTION HISTIDINE KINASE J"/>
    <property type="match status" value="1"/>
</dbReference>